<reference evidence="2 3" key="1">
    <citation type="journal article" date="2013" name="Genome Biol.">
        <title>The genome sequence of the most widely cultivated cacao type and its use to identify candidate genes regulating pod color.</title>
        <authorList>
            <person name="Motamayor J.C."/>
            <person name="Mockaitis K."/>
            <person name="Schmutz J."/>
            <person name="Haiminen N."/>
            <person name="Iii D.L."/>
            <person name="Cornejo O."/>
            <person name="Findley S.D."/>
            <person name="Zheng P."/>
            <person name="Utro F."/>
            <person name="Royaert S."/>
            <person name="Saski C."/>
            <person name="Jenkins J."/>
            <person name="Podicheti R."/>
            <person name="Zhao M."/>
            <person name="Scheffler B.E."/>
            <person name="Stack J.C."/>
            <person name="Feltus F.A."/>
            <person name="Mustiga G.M."/>
            <person name="Amores F."/>
            <person name="Phillips W."/>
            <person name="Marelli J.P."/>
            <person name="May G.D."/>
            <person name="Shapiro H."/>
            <person name="Ma J."/>
            <person name="Bustamante C.D."/>
            <person name="Schnell R.J."/>
            <person name="Main D."/>
            <person name="Gilbert D."/>
            <person name="Parida L."/>
            <person name="Kuhn D.N."/>
        </authorList>
    </citation>
    <scope>NUCLEOTIDE SEQUENCE [LARGE SCALE GENOMIC DNA]</scope>
    <source>
        <strain evidence="3">cv. Matina 1-6</strain>
    </source>
</reference>
<evidence type="ECO:0000256" key="1">
    <source>
        <dbReference type="SAM" id="MobiDB-lite"/>
    </source>
</evidence>
<gene>
    <name evidence="2" type="ORF">TCM_047098</name>
</gene>
<dbReference type="HOGENOM" id="CLU_191789_0_0_1"/>
<dbReference type="PANTHER" id="PTHR36012:SF2">
    <property type="entry name" value="OS08G0385000 PROTEIN"/>
    <property type="match status" value="1"/>
</dbReference>
<organism evidence="2 3">
    <name type="scientific">Theobroma cacao</name>
    <name type="common">Cacao</name>
    <name type="synonym">Cocoa</name>
    <dbReference type="NCBI Taxonomy" id="3641"/>
    <lineage>
        <taxon>Eukaryota</taxon>
        <taxon>Viridiplantae</taxon>
        <taxon>Streptophyta</taxon>
        <taxon>Embryophyta</taxon>
        <taxon>Tracheophyta</taxon>
        <taxon>Spermatophyta</taxon>
        <taxon>Magnoliopsida</taxon>
        <taxon>eudicotyledons</taxon>
        <taxon>Gunneridae</taxon>
        <taxon>Pentapetalae</taxon>
        <taxon>rosids</taxon>
        <taxon>malvids</taxon>
        <taxon>Malvales</taxon>
        <taxon>Malvaceae</taxon>
        <taxon>Byttnerioideae</taxon>
        <taxon>Theobroma</taxon>
    </lineage>
</organism>
<protein>
    <recommendedName>
        <fullName evidence="4">Seed maturation protein PM41</fullName>
    </recommendedName>
</protein>
<dbReference type="InParanoid" id="A0A061FLQ1"/>
<dbReference type="PANTHER" id="PTHR36012">
    <property type="entry name" value="OS01G0654400 PROTEIN"/>
    <property type="match status" value="1"/>
</dbReference>
<feature type="compositionally biased region" description="Basic and acidic residues" evidence="1">
    <location>
        <begin position="24"/>
        <end position="52"/>
    </location>
</feature>
<proteinExistence type="predicted"/>
<feature type="region of interest" description="Disordered" evidence="1">
    <location>
        <begin position="1"/>
        <end position="81"/>
    </location>
</feature>
<sequence>MSGAQGALPKEAKTATIYESVEGGENRTKMDLRAREDQGGIQVDKLEEKVEDPIGDAGPIFGSAKDDNNNNNQDLGVTGTA</sequence>
<feature type="compositionally biased region" description="Polar residues" evidence="1">
    <location>
        <begin position="69"/>
        <end position="81"/>
    </location>
</feature>
<name>A0A061FLQ1_THECC</name>
<keyword evidence="3" id="KW-1185">Reference proteome</keyword>
<dbReference type="CDD" id="cd23010">
    <property type="entry name" value="PM41-like"/>
    <property type="match status" value="1"/>
</dbReference>
<evidence type="ECO:0000313" key="3">
    <source>
        <dbReference type="Proteomes" id="UP000026915"/>
    </source>
</evidence>
<dbReference type="FunCoup" id="A0A061FLQ1">
    <property type="interactions" value="53"/>
</dbReference>
<dbReference type="Gramene" id="EOY17838">
    <property type="protein sequence ID" value="EOY17838"/>
    <property type="gene ID" value="TCM_047098"/>
</dbReference>
<dbReference type="eggNOG" id="ENOG502S4IR">
    <property type="taxonomic scope" value="Eukaryota"/>
</dbReference>
<dbReference type="Proteomes" id="UP000026915">
    <property type="component" value="Chromosome 10"/>
</dbReference>
<evidence type="ECO:0000313" key="2">
    <source>
        <dbReference type="EMBL" id="EOY17838.1"/>
    </source>
</evidence>
<dbReference type="AlphaFoldDB" id="A0A061FLQ1"/>
<accession>A0A061FLQ1</accession>
<evidence type="ECO:0008006" key="4">
    <source>
        <dbReference type="Google" id="ProtNLM"/>
    </source>
</evidence>
<dbReference type="EMBL" id="CM001888">
    <property type="protein sequence ID" value="EOY17838.1"/>
    <property type="molecule type" value="Genomic_DNA"/>
</dbReference>
<dbReference type="OMA" id="DAGPIFG"/>